<keyword evidence="5 9" id="KW-1133">Transmembrane helix</keyword>
<comment type="subcellular location">
    <subcellularLocation>
        <location evidence="1">Cell membrane</location>
        <topology evidence="1">Multi-pass membrane protein</topology>
    </subcellularLocation>
</comment>
<evidence type="ECO:0000256" key="3">
    <source>
        <dbReference type="ARBA" id="ARBA00022475"/>
    </source>
</evidence>
<name>A0ABM1MD77_NICVS</name>
<keyword evidence="3" id="KW-1003">Cell membrane</keyword>
<evidence type="ECO:0000256" key="4">
    <source>
        <dbReference type="ARBA" id="ARBA00022692"/>
    </source>
</evidence>
<comment type="similarity">
    <text evidence="2">Belongs to the glutamate-gated ion channel (TC 1.A.10.1) family.</text>
</comment>
<protein>
    <submittedName>
        <fullName evidence="12">Uncharacterized protein LOC108559691</fullName>
    </submittedName>
</protein>
<proteinExistence type="inferred from homology"/>
<feature type="transmembrane region" description="Helical" evidence="9">
    <location>
        <begin position="585"/>
        <end position="605"/>
    </location>
</feature>
<reference evidence="12" key="1">
    <citation type="submission" date="2025-08" db="UniProtKB">
        <authorList>
            <consortium name="RefSeq"/>
        </authorList>
    </citation>
    <scope>IDENTIFICATION</scope>
    <source>
        <tissue evidence="12">Whole Larva</tissue>
    </source>
</reference>
<dbReference type="Proteomes" id="UP000695000">
    <property type="component" value="Unplaced"/>
</dbReference>
<keyword evidence="6 9" id="KW-0472">Membrane</keyword>
<dbReference type="Gene3D" id="3.40.190.10">
    <property type="entry name" value="Periplasmic binding protein-like II"/>
    <property type="match status" value="1"/>
</dbReference>
<keyword evidence="11" id="KW-1185">Reference proteome</keyword>
<sequence length="620" mass="71643">MQFHLNILANFILAEYFDDSRCVLIFSDNNRFDFDGVLGAIQITVNNATFDPDVIFHKYFGCQGMLVNVDNPATMLNEIEYQIQHHQDRFNKRRYLFIPTETQEEDMFDIFNLTAIEFIADMLIIKEKPNFVGDIDKWGFDEDFVLQLYTHRFVGYEDTNERVLIDEWYSRNQSFLQGNYLYPEKIYNGYGRKFRIATFHYKPYAIPETKEGTELRLAVEYSLKHNLTSELVIDDVGEWGEIYDNWTGYGTLGNVLMDKAEVGLASICTWYHEYHFLDLSKPLVRTGVTCLTPAPTLAGGWLVPLFPFTYDMWIAVIFSFMACSVVLFLLEYYKARGNVFAEFRAKKMHRYRTGSDIIQESFLLNTAVYLLQPIRERERVKGGNGKYIYGAMFIFSLLIASGYSSGLASSLTVPRYVGAIRTVQDLVDSGIQWGATSIVWILTIIGAPEYNDVMLVKQFVIATAETLKKQNNKRFAFAVERLPGGYYAIGDYITEEGVKHLRLMTEDVYWDHCVSLARKSSIWLPSYDEYTLRLAQTGIAQVWEHKIVITHLNAKIQKTVKHFSQHEEQNTEPVKLTLGHVEGTFVIWTLGTFTSIVVFVVELWVDRIAKKKLVTEFHND</sequence>
<accession>A0ABM1MD77</accession>
<evidence type="ECO:0000313" key="11">
    <source>
        <dbReference type="Proteomes" id="UP000695000"/>
    </source>
</evidence>
<feature type="transmembrane region" description="Helical" evidence="9">
    <location>
        <begin position="387"/>
        <end position="406"/>
    </location>
</feature>
<evidence type="ECO:0000256" key="1">
    <source>
        <dbReference type="ARBA" id="ARBA00004651"/>
    </source>
</evidence>
<evidence type="ECO:0000256" key="5">
    <source>
        <dbReference type="ARBA" id="ARBA00022989"/>
    </source>
</evidence>
<keyword evidence="4 9" id="KW-0812">Transmembrane</keyword>
<evidence type="ECO:0000256" key="8">
    <source>
        <dbReference type="ARBA" id="ARBA00023180"/>
    </source>
</evidence>
<feature type="domain" description="Ionotropic glutamate receptor C-terminal" evidence="10">
    <location>
        <begin position="310"/>
        <end position="591"/>
    </location>
</feature>
<dbReference type="Pfam" id="PF00060">
    <property type="entry name" value="Lig_chan"/>
    <property type="match status" value="1"/>
</dbReference>
<keyword evidence="7" id="KW-0675">Receptor</keyword>
<dbReference type="PANTHER" id="PTHR42643:SF40">
    <property type="entry name" value="IONOTROPIC RECEPTOR 41A-RELATED"/>
    <property type="match status" value="1"/>
</dbReference>
<dbReference type="InterPro" id="IPR001320">
    <property type="entry name" value="Iontro_rcpt_C"/>
</dbReference>
<dbReference type="Gene3D" id="1.10.287.70">
    <property type="match status" value="1"/>
</dbReference>
<dbReference type="SUPFAM" id="SSF53850">
    <property type="entry name" value="Periplasmic binding protein-like II"/>
    <property type="match status" value="1"/>
</dbReference>
<gene>
    <name evidence="12" type="primary">LOC108559691</name>
</gene>
<dbReference type="PANTHER" id="PTHR42643">
    <property type="entry name" value="IONOTROPIC RECEPTOR 20A-RELATED"/>
    <property type="match status" value="1"/>
</dbReference>
<organism evidence="11 12">
    <name type="scientific">Nicrophorus vespilloides</name>
    <name type="common">Boreal carrion beetle</name>
    <dbReference type="NCBI Taxonomy" id="110193"/>
    <lineage>
        <taxon>Eukaryota</taxon>
        <taxon>Metazoa</taxon>
        <taxon>Ecdysozoa</taxon>
        <taxon>Arthropoda</taxon>
        <taxon>Hexapoda</taxon>
        <taxon>Insecta</taxon>
        <taxon>Pterygota</taxon>
        <taxon>Neoptera</taxon>
        <taxon>Endopterygota</taxon>
        <taxon>Coleoptera</taxon>
        <taxon>Polyphaga</taxon>
        <taxon>Staphyliniformia</taxon>
        <taxon>Silphidae</taxon>
        <taxon>Nicrophorinae</taxon>
        <taxon>Nicrophorus</taxon>
    </lineage>
</organism>
<evidence type="ECO:0000256" key="2">
    <source>
        <dbReference type="ARBA" id="ARBA00008685"/>
    </source>
</evidence>
<evidence type="ECO:0000256" key="6">
    <source>
        <dbReference type="ARBA" id="ARBA00023136"/>
    </source>
</evidence>
<evidence type="ECO:0000256" key="9">
    <source>
        <dbReference type="SAM" id="Phobius"/>
    </source>
</evidence>
<dbReference type="RefSeq" id="XP_017772527.1">
    <property type="nucleotide sequence ID" value="XM_017917038.1"/>
</dbReference>
<dbReference type="InterPro" id="IPR052192">
    <property type="entry name" value="Insect_Ionotropic_Sensory_Rcpt"/>
</dbReference>
<feature type="transmembrane region" description="Helical" evidence="9">
    <location>
        <begin position="312"/>
        <end position="330"/>
    </location>
</feature>
<evidence type="ECO:0000256" key="7">
    <source>
        <dbReference type="ARBA" id="ARBA00023170"/>
    </source>
</evidence>
<dbReference type="GeneID" id="108559691"/>
<keyword evidence="8" id="KW-0325">Glycoprotein</keyword>
<evidence type="ECO:0000313" key="12">
    <source>
        <dbReference type="RefSeq" id="XP_017772527.1"/>
    </source>
</evidence>
<evidence type="ECO:0000259" key="10">
    <source>
        <dbReference type="Pfam" id="PF00060"/>
    </source>
</evidence>